<dbReference type="Pfam" id="PF03690">
    <property type="entry name" value="MYG1_exonuc"/>
    <property type="match status" value="1"/>
</dbReference>
<dbReference type="PANTHER" id="PTHR11215">
    <property type="entry name" value="METAL DEPENDENT HYDROLASE - RELATED"/>
    <property type="match status" value="1"/>
</dbReference>
<organism evidence="2 3">
    <name type="scientific">Piptocephalis cylindrospora</name>
    <dbReference type="NCBI Taxonomy" id="1907219"/>
    <lineage>
        <taxon>Eukaryota</taxon>
        <taxon>Fungi</taxon>
        <taxon>Fungi incertae sedis</taxon>
        <taxon>Zoopagomycota</taxon>
        <taxon>Zoopagomycotina</taxon>
        <taxon>Zoopagomycetes</taxon>
        <taxon>Zoopagales</taxon>
        <taxon>Piptocephalidaceae</taxon>
        <taxon>Piptocephalis</taxon>
    </lineage>
</organism>
<reference evidence="3" key="1">
    <citation type="journal article" date="2018" name="Nat. Microbiol.">
        <title>Leveraging single-cell genomics to expand the fungal tree of life.</title>
        <authorList>
            <person name="Ahrendt S.R."/>
            <person name="Quandt C.A."/>
            <person name="Ciobanu D."/>
            <person name="Clum A."/>
            <person name="Salamov A."/>
            <person name="Andreopoulos B."/>
            <person name="Cheng J.F."/>
            <person name="Woyke T."/>
            <person name="Pelin A."/>
            <person name="Henrissat B."/>
            <person name="Reynolds N.K."/>
            <person name="Benny G.L."/>
            <person name="Smith M.E."/>
            <person name="James T.Y."/>
            <person name="Grigoriev I.V."/>
        </authorList>
    </citation>
    <scope>NUCLEOTIDE SEQUENCE [LARGE SCALE GENOMIC DNA]</scope>
</reference>
<dbReference type="PANTHER" id="PTHR11215:SF1">
    <property type="entry name" value="MYG1 EXONUCLEASE"/>
    <property type="match status" value="1"/>
</dbReference>
<proteinExistence type="inferred from homology"/>
<dbReference type="AlphaFoldDB" id="A0A4P9Y666"/>
<dbReference type="Proteomes" id="UP000267251">
    <property type="component" value="Unassembled WGS sequence"/>
</dbReference>
<dbReference type="OrthoDB" id="10265310at2759"/>
<dbReference type="GO" id="GO:0005634">
    <property type="term" value="C:nucleus"/>
    <property type="evidence" value="ECO:0007669"/>
    <property type="project" value="TreeGrafter"/>
</dbReference>
<name>A0A4P9Y666_9FUNG</name>
<comment type="similarity">
    <text evidence="1">Belongs to the MYG1 family.</text>
</comment>
<dbReference type="InterPro" id="IPR003226">
    <property type="entry name" value="MYG1_exonuclease"/>
</dbReference>
<sequence length="334" mass="37804">MSAPEDLKRKQPLVIGTHSGTFHCDEALALFMLKRLEEFQSAEIIRTRDTAKLAECDVVVDVGGEYDFSKLRFDHHQRGFEETFDEKHSIKLSSAGLIYKHYGKRVVAKELGLPLEDPKTETLYQKIYDSFIEALDGNDNGVPQYPSDVEAAYTDHTHLPSRVSRLNPWWNQIDIDVDARFAKAMELAGADFLDRIHFLGKAWLPARDIVLRALESRNQVDPSGRILRLESPCPWKEHLFDLEEDLGIPEDARPLYAIFPDDRAGQWRIQGVPLQVDSFELRKALPEPWRGYRDEELSEKSGVPGGVFVHHSGFIGGNATESGALDMAKKAVSF</sequence>
<evidence type="ECO:0000313" key="2">
    <source>
        <dbReference type="EMBL" id="RKP14517.1"/>
    </source>
</evidence>
<protein>
    <submittedName>
        <fullName evidence="2">GAMM1 protein</fullName>
    </submittedName>
</protein>
<evidence type="ECO:0000313" key="3">
    <source>
        <dbReference type="Proteomes" id="UP000267251"/>
    </source>
</evidence>
<evidence type="ECO:0000256" key="1">
    <source>
        <dbReference type="ARBA" id="ARBA00010105"/>
    </source>
</evidence>
<accession>A0A4P9Y666</accession>
<dbReference type="GO" id="GO:0005737">
    <property type="term" value="C:cytoplasm"/>
    <property type="evidence" value="ECO:0007669"/>
    <property type="project" value="TreeGrafter"/>
</dbReference>
<dbReference type="EMBL" id="KZ987824">
    <property type="protein sequence ID" value="RKP14517.1"/>
    <property type="molecule type" value="Genomic_DNA"/>
</dbReference>
<keyword evidence="3" id="KW-1185">Reference proteome</keyword>
<gene>
    <name evidence="2" type="ORF">BJ684DRAFT_19080</name>
</gene>